<comment type="function">
    <text evidence="12">tRNA methylase which 2'-O-methylates cytidine(4) in tRNA(Pro) and tRNA(Gly)(GCC), and adenosine(4) in tRNA(His).</text>
</comment>
<dbReference type="AlphaFoldDB" id="A0AAN7U815"/>
<dbReference type="Pfam" id="PF05253">
    <property type="entry name" value="zf-U11-48K"/>
    <property type="match status" value="1"/>
</dbReference>
<reference evidence="15 16" key="1">
    <citation type="submission" date="2023-11" db="EMBL/GenBank/DDBJ databases">
        <title>Dfirmibasis_genome.</title>
        <authorList>
            <person name="Edelbroek B."/>
            <person name="Kjellin J."/>
            <person name="Jerlstrom-Hultqvist J."/>
            <person name="Soderbom F."/>
        </authorList>
    </citation>
    <scope>NUCLEOTIDE SEQUENCE [LARGE SCALE GENOMIC DNA]</scope>
    <source>
        <strain evidence="15 16">TNS-C-14</strain>
    </source>
</reference>
<dbReference type="GO" id="GO:0030488">
    <property type="term" value="P:tRNA methylation"/>
    <property type="evidence" value="ECO:0007669"/>
    <property type="project" value="InterPro"/>
</dbReference>
<feature type="region of interest" description="Disordered" evidence="13">
    <location>
        <begin position="94"/>
        <end position="141"/>
    </location>
</feature>
<evidence type="ECO:0000256" key="8">
    <source>
        <dbReference type="ARBA" id="ARBA00022833"/>
    </source>
</evidence>
<evidence type="ECO:0000256" key="4">
    <source>
        <dbReference type="ARBA" id="ARBA00022691"/>
    </source>
</evidence>
<evidence type="ECO:0000256" key="9">
    <source>
        <dbReference type="ARBA" id="ARBA00048165"/>
    </source>
</evidence>
<evidence type="ECO:0000256" key="3">
    <source>
        <dbReference type="ARBA" id="ARBA00022679"/>
    </source>
</evidence>
<dbReference type="GO" id="GO:0106050">
    <property type="term" value="F:tRNA 2'-O-methyltransferase activity"/>
    <property type="evidence" value="ECO:0007669"/>
    <property type="project" value="UniProtKB-UniRule"/>
</dbReference>
<keyword evidence="3 12" id="KW-0808">Transferase</keyword>
<evidence type="ECO:0000313" key="16">
    <source>
        <dbReference type="Proteomes" id="UP001344447"/>
    </source>
</evidence>
<gene>
    <name evidence="15" type="ORF">RB653_003428</name>
</gene>
<feature type="region of interest" description="Disordered" evidence="13">
    <location>
        <begin position="439"/>
        <end position="471"/>
    </location>
</feature>
<dbReference type="Pfam" id="PF11722">
    <property type="entry name" value="zf-TRM13_CCCH"/>
    <property type="match status" value="1"/>
</dbReference>
<evidence type="ECO:0000256" key="5">
    <source>
        <dbReference type="ARBA" id="ARBA00022694"/>
    </source>
</evidence>
<evidence type="ECO:0000256" key="11">
    <source>
        <dbReference type="ARBA" id="ARBA00049393"/>
    </source>
</evidence>
<feature type="compositionally biased region" description="Polar residues" evidence="13">
    <location>
        <begin position="1"/>
        <end position="17"/>
    </location>
</feature>
<organism evidence="15 16">
    <name type="scientific">Dictyostelium firmibasis</name>
    <dbReference type="NCBI Taxonomy" id="79012"/>
    <lineage>
        <taxon>Eukaryota</taxon>
        <taxon>Amoebozoa</taxon>
        <taxon>Evosea</taxon>
        <taxon>Eumycetozoa</taxon>
        <taxon>Dictyostelia</taxon>
        <taxon>Dictyosteliales</taxon>
        <taxon>Dictyosteliaceae</taxon>
        <taxon>Dictyostelium</taxon>
    </lineage>
</organism>
<evidence type="ECO:0000256" key="13">
    <source>
        <dbReference type="SAM" id="MobiDB-lite"/>
    </source>
</evidence>
<dbReference type="InterPro" id="IPR022776">
    <property type="entry name" value="TRM13/UPF0224_CHHC_Znf_dom"/>
</dbReference>
<feature type="region of interest" description="Disordered" evidence="13">
    <location>
        <begin position="1"/>
        <end position="60"/>
    </location>
</feature>
<comment type="caution">
    <text evidence="15">The sequence shown here is derived from an EMBL/GenBank/DDBJ whole genome shotgun (WGS) entry which is preliminary data.</text>
</comment>
<evidence type="ECO:0000259" key="14">
    <source>
        <dbReference type="PROSITE" id="PS51800"/>
    </source>
</evidence>
<dbReference type="InterPro" id="IPR021721">
    <property type="entry name" value="Znf_CCCH-type_TRM13"/>
</dbReference>
<evidence type="ECO:0000256" key="7">
    <source>
        <dbReference type="ARBA" id="ARBA00022771"/>
    </source>
</evidence>
<feature type="compositionally biased region" description="Low complexity" evidence="13">
    <location>
        <begin position="111"/>
        <end position="131"/>
    </location>
</feature>
<feature type="compositionally biased region" description="Basic and acidic residues" evidence="13">
    <location>
        <begin position="26"/>
        <end position="39"/>
    </location>
</feature>
<dbReference type="InterPro" id="IPR007871">
    <property type="entry name" value="Methyltransferase_TRM13"/>
</dbReference>
<dbReference type="InterPro" id="IPR039044">
    <property type="entry name" value="Trm13"/>
</dbReference>
<dbReference type="Pfam" id="PF05206">
    <property type="entry name" value="TRM13"/>
    <property type="match status" value="1"/>
</dbReference>
<name>A0AAN7U815_9MYCE</name>
<keyword evidence="16" id="KW-1185">Reference proteome</keyword>
<protein>
    <recommendedName>
        <fullName evidence="12">tRNA:m(4)X modification enzyme TRM13</fullName>
        <ecNumber evidence="12">2.1.1.225</ecNumber>
    </recommendedName>
</protein>
<keyword evidence="6 12" id="KW-0479">Metal-binding</keyword>
<dbReference type="EC" id="2.1.1.225" evidence="12"/>
<keyword evidence="5 12" id="KW-0819">tRNA processing</keyword>
<proteinExistence type="inferred from homology"/>
<evidence type="ECO:0000256" key="6">
    <source>
        <dbReference type="ARBA" id="ARBA00022723"/>
    </source>
</evidence>
<keyword evidence="8 12" id="KW-0862">Zinc</keyword>
<dbReference type="PANTHER" id="PTHR12998">
    <property type="entry name" value="TRNA:M(4)X MODIFICATION ENZYME TRM13 HOMOLOG"/>
    <property type="match status" value="1"/>
</dbReference>
<sequence>MEEINKQQQQLLSNINDKNIIEQEDENKNKRLKYEGFVKKEKKKKQKIDHSIPLKEKPSQEDLDSHSECLFWIVNKKKHRAEFCKYKRAKDSTLCNHHKPIDPPPPPPPQSTSDNIDSNTSENNNQNINDNDNSKPKERKRMYCPLNPTHIIYESKLKKHLKACPNAKVGQKNAHIELSKKEPFYKENINDLNENEKVTLEPIILSQVSTENLINISVKLDQFFEKFFNKNEIQSLNQNHKSFDKIFNSDQQLKHIQQESSIINLLEKSNLYNSENIYLEFGAGSGKLSNHIFMSHEKKSGHILIDRMKFRSLKKVDRLIKNEKGCHHFSRILIDIRHLNLSNLSILQEKPFVITSKHLCGCATDFTLDSIFNLLNNSNEKIINNFKGIGIATCCHHICNFNTYSNQSFLKDQLNITPLEFQLICSISSWATIDENKCKENNDDNDDDNDDDDDDDDDDEEDEMIKKDKKEKEEFENQLKIEFNKQDVFSVKRKEELGYKAKRIIDYGRYLFIKEKLNLPNTNFWIYTNQSKENLFLVSNK</sequence>
<keyword evidence="7 12" id="KW-0863">Zinc-finger</keyword>
<evidence type="ECO:0000256" key="12">
    <source>
        <dbReference type="RuleBase" id="RU367103"/>
    </source>
</evidence>
<dbReference type="GO" id="GO:0008270">
    <property type="term" value="F:zinc ion binding"/>
    <property type="evidence" value="ECO:0007669"/>
    <property type="project" value="UniProtKB-KW"/>
</dbReference>
<keyword evidence="2 12" id="KW-0489">Methyltransferase</keyword>
<evidence type="ECO:0000256" key="10">
    <source>
        <dbReference type="ARBA" id="ARBA00048635"/>
    </source>
</evidence>
<feature type="compositionally biased region" description="Basic and acidic residues" evidence="13">
    <location>
        <begin position="48"/>
        <end position="60"/>
    </location>
</feature>
<dbReference type="EMBL" id="JAVFKY010000001">
    <property type="protein sequence ID" value="KAK5581848.1"/>
    <property type="molecule type" value="Genomic_DNA"/>
</dbReference>
<keyword evidence="4 12" id="KW-0949">S-adenosyl-L-methionine</keyword>
<evidence type="ECO:0000256" key="1">
    <source>
        <dbReference type="ARBA" id="ARBA00005265"/>
    </source>
</evidence>
<comment type="catalytic activity">
    <reaction evidence="10 12">
        <text>cytidine(4) in tRNA(Gly)(GCC) + S-adenosyl-L-methionine = 2'-O-methylcytidine(4) in tRNA(Gly)(GCC) + S-adenosyl-L-homocysteine + H(+)</text>
        <dbReference type="Rhea" id="RHEA:43192"/>
        <dbReference type="Rhea" id="RHEA-COMP:10399"/>
        <dbReference type="Rhea" id="RHEA-COMP:10400"/>
        <dbReference type="ChEBI" id="CHEBI:15378"/>
        <dbReference type="ChEBI" id="CHEBI:57856"/>
        <dbReference type="ChEBI" id="CHEBI:59789"/>
        <dbReference type="ChEBI" id="CHEBI:74495"/>
        <dbReference type="ChEBI" id="CHEBI:82748"/>
        <dbReference type="EC" id="2.1.1.225"/>
    </reaction>
</comment>
<dbReference type="PROSITE" id="PS51800">
    <property type="entry name" value="ZF_CHHC_U11_48K"/>
    <property type="match status" value="1"/>
</dbReference>
<accession>A0AAN7U815</accession>
<dbReference type="PANTHER" id="PTHR12998:SF0">
    <property type="entry name" value="TRNA:M(4)X MODIFICATION ENZYME TRM13 HOMOLOG"/>
    <property type="match status" value="1"/>
</dbReference>
<evidence type="ECO:0000256" key="2">
    <source>
        <dbReference type="ARBA" id="ARBA00022603"/>
    </source>
</evidence>
<evidence type="ECO:0000313" key="15">
    <source>
        <dbReference type="EMBL" id="KAK5581848.1"/>
    </source>
</evidence>
<comment type="catalytic activity">
    <reaction evidence="9 12">
        <text>cytidine(4) in tRNA(Pro) + S-adenosyl-L-methionine = 2'-O-methylcytidine(4) in tRNA(Pro) + S-adenosyl-L-homocysteine + H(+)</text>
        <dbReference type="Rhea" id="RHEA:32767"/>
        <dbReference type="Rhea" id="RHEA-COMP:10397"/>
        <dbReference type="Rhea" id="RHEA-COMP:10398"/>
        <dbReference type="ChEBI" id="CHEBI:15378"/>
        <dbReference type="ChEBI" id="CHEBI:57856"/>
        <dbReference type="ChEBI" id="CHEBI:59789"/>
        <dbReference type="ChEBI" id="CHEBI:74495"/>
        <dbReference type="ChEBI" id="CHEBI:82748"/>
        <dbReference type="EC" id="2.1.1.225"/>
    </reaction>
</comment>
<dbReference type="Proteomes" id="UP001344447">
    <property type="component" value="Unassembled WGS sequence"/>
</dbReference>
<feature type="compositionally biased region" description="Acidic residues" evidence="13">
    <location>
        <begin position="443"/>
        <end position="463"/>
    </location>
</feature>
<comment type="catalytic activity">
    <reaction evidence="11 12">
        <text>adenosine(4) in tRNA(His) + S-adenosyl-L-methionine = 2'-O-methyladenosine(4) in tRNA(His) + S-adenosyl-L-homocysteine + H(+)</text>
        <dbReference type="Rhea" id="RHEA:43196"/>
        <dbReference type="Rhea" id="RHEA-COMP:10401"/>
        <dbReference type="Rhea" id="RHEA-COMP:10402"/>
        <dbReference type="ChEBI" id="CHEBI:15378"/>
        <dbReference type="ChEBI" id="CHEBI:57856"/>
        <dbReference type="ChEBI" id="CHEBI:59789"/>
        <dbReference type="ChEBI" id="CHEBI:74411"/>
        <dbReference type="ChEBI" id="CHEBI:74477"/>
        <dbReference type="EC" id="2.1.1.225"/>
    </reaction>
</comment>
<feature type="domain" description="CHHC U11-48K-type" evidence="14">
    <location>
        <begin position="141"/>
        <end position="168"/>
    </location>
</feature>
<comment type="similarity">
    <text evidence="1 12">Belongs to the methyltransferase TRM13 family.</text>
</comment>